<evidence type="ECO:0000313" key="2">
    <source>
        <dbReference type="Proteomes" id="UP000828390"/>
    </source>
</evidence>
<dbReference type="AlphaFoldDB" id="A0A9D4CJX1"/>
<keyword evidence="2" id="KW-1185">Reference proteome</keyword>
<reference evidence="1" key="1">
    <citation type="journal article" date="2019" name="bioRxiv">
        <title>The Genome of the Zebra Mussel, Dreissena polymorpha: A Resource for Invasive Species Research.</title>
        <authorList>
            <person name="McCartney M.A."/>
            <person name="Auch B."/>
            <person name="Kono T."/>
            <person name="Mallez S."/>
            <person name="Zhang Y."/>
            <person name="Obille A."/>
            <person name="Becker A."/>
            <person name="Abrahante J.E."/>
            <person name="Garbe J."/>
            <person name="Badalamenti J.P."/>
            <person name="Herman A."/>
            <person name="Mangelson H."/>
            <person name="Liachko I."/>
            <person name="Sullivan S."/>
            <person name="Sone E.D."/>
            <person name="Koren S."/>
            <person name="Silverstein K.A.T."/>
            <person name="Beckman K.B."/>
            <person name="Gohl D.M."/>
        </authorList>
    </citation>
    <scope>NUCLEOTIDE SEQUENCE</scope>
    <source>
        <strain evidence="1">Duluth1</strain>
        <tissue evidence="1">Whole animal</tissue>
    </source>
</reference>
<sequence length="118" mass="12612">MICFEPQVFSRLPSRILPAASPASPILCGFSSLQNTCAFSIIEAYEIPPSSIPTSDSAGYIQTTSLADGLVEAGSESNVETKHNYLASINQVYKLFLPAPSLSATDFASPLRNSWPAK</sequence>
<reference evidence="1" key="2">
    <citation type="submission" date="2020-11" db="EMBL/GenBank/DDBJ databases">
        <authorList>
            <person name="McCartney M.A."/>
            <person name="Auch B."/>
            <person name="Kono T."/>
            <person name="Mallez S."/>
            <person name="Becker A."/>
            <person name="Gohl D.M."/>
            <person name="Silverstein K.A.T."/>
            <person name="Koren S."/>
            <person name="Bechman K.B."/>
            <person name="Herman A."/>
            <person name="Abrahante J.E."/>
            <person name="Garbe J."/>
        </authorList>
    </citation>
    <scope>NUCLEOTIDE SEQUENCE</scope>
    <source>
        <strain evidence="1">Duluth1</strain>
        <tissue evidence="1">Whole animal</tissue>
    </source>
</reference>
<protein>
    <submittedName>
        <fullName evidence="1">Uncharacterized protein</fullName>
    </submittedName>
</protein>
<organism evidence="1 2">
    <name type="scientific">Dreissena polymorpha</name>
    <name type="common">Zebra mussel</name>
    <name type="synonym">Mytilus polymorpha</name>
    <dbReference type="NCBI Taxonomy" id="45954"/>
    <lineage>
        <taxon>Eukaryota</taxon>
        <taxon>Metazoa</taxon>
        <taxon>Spiralia</taxon>
        <taxon>Lophotrochozoa</taxon>
        <taxon>Mollusca</taxon>
        <taxon>Bivalvia</taxon>
        <taxon>Autobranchia</taxon>
        <taxon>Heteroconchia</taxon>
        <taxon>Euheterodonta</taxon>
        <taxon>Imparidentia</taxon>
        <taxon>Neoheterodontei</taxon>
        <taxon>Myida</taxon>
        <taxon>Dreissenoidea</taxon>
        <taxon>Dreissenidae</taxon>
        <taxon>Dreissena</taxon>
    </lineage>
</organism>
<gene>
    <name evidence="1" type="ORF">DPMN_051932</name>
</gene>
<proteinExistence type="predicted"/>
<accession>A0A9D4CJX1</accession>
<name>A0A9D4CJX1_DREPO</name>
<dbReference type="Proteomes" id="UP000828390">
    <property type="component" value="Unassembled WGS sequence"/>
</dbReference>
<dbReference type="EMBL" id="JAIWYP010000012">
    <property type="protein sequence ID" value="KAH3726076.1"/>
    <property type="molecule type" value="Genomic_DNA"/>
</dbReference>
<comment type="caution">
    <text evidence="1">The sequence shown here is derived from an EMBL/GenBank/DDBJ whole genome shotgun (WGS) entry which is preliminary data.</text>
</comment>
<evidence type="ECO:0000313" key="1">
    <source>
        <dbReference type="EMBL" id="KAH3726076.1"/>
    </source>
</evidence>